<feature type="compositionally biased region" description="Polar residues" evidence="1">
    <location>
        <begin position="90"/>
        <end position="103"/>
    </location>
</feature>
<accession>A0A4Y9XQM7</accession>
<comment type="caution">
    <text evidence="2">The sequence shown here is derived from an EMBL/GenBank/DDBJ whole genome shotgun (WGS) entry which is preliminary data.</text>
</comment>
<feature type="region of interest" description="Disordered" evidence="1">
    <location>
        <begin position="1"/>
        <end position="22"/>
    </location>
</feature>
<feature type="region of interest" description="Disordered" evidence="1">
    <location>
        <begin position="73"/>
        <end position="103"/>
    </location>
</feature>
<evidence type="ECO:0000313" key="3">
    <source>
        <dbReference type="Proteomes" id="UP000298327"/>
    </source>
</evidence>
<dbReference type="Proteomes" id="UP000298327">
    <property type="component" value="Unassembled WGS sequence"/>
</dbReference>
<gene>
    <name evidence="2" type="ORF">EVG20_g10890</name>
</gene>
<feature type="compositionally biased region" description="Basic and acidic residues" evidence="1">
    <location>
        <begin position="172"/>
        <end position="187"/>
    </location>
</feature>
<reference evidence="2 3" key="1">
    <citation type="submission" date="2019-02" db="EMBL/GenBank/DDBJ databases">
        <title>Genome sequencing of the rare red list fungi Dentipellis fragilis.</title>
        <authorList>
            <person name="Buettner E."/>
            <person name="Kellner H."/>
        </authorList>
    </citation>
    <scope>NUCLEOTIDE SEQUENCE [LARGE SCALE GENOMIC DNA]</scope>
    <source>
        <strain evidence="2 3">DSM 105465</strain>
    </source>
</reference>
<sequence length="217" mass="24154">MTGRGRGRGRGSCGCRPPGSNSQVQTLAKNVLYVPSAFRLTMRLRSVTDSQSRVFIDPHSSFLGFPFSGSVNPPPNAPASHQIYRPDLPTISQPHSTSRSQRTTRLLDCLHAIVRRETVARLLPVDGAVDELDEDANDRVDVADALLRRVALAMSHKTQRPADITRHTPHATKHETRNAQRSAERGMRTQGGKCVTRHIMHGMNGRRERKARKEGRK</sequence>
<evidence type="ECO:0000313" key="2">
    <source>
        <dbReference type="EMBL" id="TFY51673.1"/>
    </source>
</evidence>
<evidence type="ECO:0000256" key="1">
    <source>
        <dbReference type="SAM" id="MobiDB-lite"/>
    </source>
</evidence>
<proteinExistence type="predicted"/>
<keyword evidence="3" id="KW-1185">Reference proteome</keyword>
<organism evidence="2 3">
    <name type="scientific">Dentipellis fragilis</name>
    <dbReference type="NCBI Taxonomy" id="205917"/>
    <lineage>
        <taxon>Eukaryota</taxon>
        <taxon>Fungi</taxon>
        <taxon>Dikarya</taxon>
        <taxon>Basidiomycota</taxon>
        <taxon>Agaricomycotina</taxon>
        <taxon>Agaricomycetes</taxon>
        <taxon>Russulales</taxon>
        <taxon>Hericiaceae</taxon>
        <taxon>Dentipellis</taxon>
    </lineage>
</organism>
<dbReference type="EMBL" id="SEOQ01001462">
    <property type="protein sequence ID" value="TFY51673.1"/>
    <property type="molecule type" value="Genomic_DNA"/>
</dbReference>
<protein>
    <submittedName>
        <fullName evidence="2">Uncharacterized protein</fullName>
    </submittedName>
</protein>
<name>A0A4Y9XQM7_9AGAM</name>
<dbReference type="AlphaFoldDB" id="A0A4Y9XQM7"/>
<feature type="region of interest" description="Disordered" evidence="1">
    <location>
        <begin position="157"/>
        <end position="194"/>
    </location>
</feature>